<proteinExistence type="predicted"/>
<dbReference type="EMBL" id="JBBYHU010000003">
    <property type="protein sequence ID" value="MEL1239936.1"/>
    <property type="molecule type" value="Genomic_DNA"/>
</dbReference>
<feature type="domain" description="DUF4842" evidence="2">
    <location>
        <begin position="472"/>
        <end position="655"/>
    </location>
</feature>
<organism evidence="3 4">
    <name type="scientific">Flavobacterium flavipallidum</name>
    <dbReference type="NCBI Taxonomy" id="3139140"/>
    <lineage>
        <taxon>Bacteria</taxon>
        <taxon>Pseudomonadati</taxon>
        <taxon>Bacteroidota</taxon>
        <taxon>Flavobacteriia</taxon>
        <taxon>Flavobacteriales</taxon>
        <taxon>Flavobacteriaceae</taxon>
        <taxon>Flavobacterium</taxon>
    </lineage>
</organism>
<keyword evidence="1" id="KW-0732">Signal</keyword>
<dbReference type="InterPro" id="IPR032295">
    <property type="entry name" value="DUF4842"/>
</dbReference>
<dbReference type="RefSeq" id="WP_341699200.1">
    <property type="nucleotide sequence ID" value="NZ_JBBYHU010000003.1"/>
</dbReference>
<keyword evidence="4" id="KW-1185">Reference proteome</keyword>
<gene>
    <name evidence="3" type="ORF">AAEO59_02645</name>
</gene>
<dbReference type="Proteomes" id="UP001398556">
    <property type="component" value="Unassembled WGS sequence"/>
</dbReference>
<protein>
    <submittedName>
        <fullName evidence="3">LruC domain-containing protein</fullName>
    </submittedName>
</protein>
<dbReference type="SUPFAM" id="SSF63825">
    <property type="entry name" value="YWTD domain"/>
    <property type="match status" value="1"/>
</dbReference>
<evidence type="ECO:0000313" key="4">
    <source>
        <dbReference type="Proteomes" id="UP001398556"/>
    </source>
</evidence>
<accession>A0ABU9HIX8</accession>
<feature type="signal peptide" evidence="1">
    <location>
        <begin position="1"/>
        <end position="23"/>
    </location>
</feature>
<name>A0ABU9HIX8_9FLAO</name>
<reference evidence="3 4" key="1">
    <citation type="submission" date="2024-04" db="EMBL/GenBank/DDBJ databases">
        <title>Flavobacterium sp. DGU99 16S ribosomal RNA gene Genome sequencing and assembly.</title>
        <authorList>
            <person name="Park S."/>
        </authorList>
    </citation>
    <scope>NUCLEOTIDE SEQUENCE [LARGE SCALE GENOMIC DNA]</scope>
    <source>
        <strain evidence="3 4">DGU99</strain>
    </source>
</reference>
<evidence type="ECO:0000256" key="1">
    <source>
        <dbReference type="SAM" id="SignalP"/>
    </source>
</evidence>
<dbReference type="InterPro" id="IPR031025">
    <property type="entry name" value="LruC_dom"/>
</dbReference>
<sequence length="669" mass="74502">MKTFFLKLTQIFSIVLLFHACSAPDVENESENSTDITITNKTFDFSTYRLVKITINDAEAFSKYDVYAYSDEPYYAGDKTFLNENDQLVTEPIYRNEVLDELIFSGIPTNGVLVQTINVSKYCNKLYVRRKNNLNFSSSVISIENGAASYTYSKPVTTKRVNNSFNKSTATTIVNDYLYCVNSAAELFQVNPIDGKLTFLSQMPMGSVTCAIDQANKCLYSVGNESPYPLMKYSIATDTWTTVKNIGVSGPRLDFNTNDGLLYFSRLDKIYTINPTTGALSAAKSIVGLHNVNGGDLAFAKDGTLFLCTFSGLYKLVLDQSNVYQSTRISADNLPFQPTSMTFDSNEDLWLSNNASSSDLIIMDTQTGGWKYVYGINAKNNTDYKRSINDLTTFRVYTTVDTVVDSDQDGVPDQDDASPLNAQVAFELFTPSKYGTGTIAFEDLWPSYGDYDFNDVALNYQVIAKLNAQNLAVQMDIICRVKSNGAGYTDGIGIEMTNLSPSQIKNVTGTVLTENYIVKSANGTEANQEHAVIILTDAAKNLFNERTITIEFTQPISTSELGIAPFNPFIIANKDRAREIHLPYAKPTSLGDNHFQITGVNRDNKGNYVSDKGMPWAISFIHDFKVPKEKINIANAYNFFVKWANSGGTLYQDWYKDNSGNRNVELIQE</sequence>
<evidence type="ECO:0000313" key="3">
    <source>
        <dbReference type="EMBL" id="MEL1239936.1"/>
    </source>
</evidence>
<feature type="chain" id="PRO_5045492884" evidence="1">
    <location>
        <begin position="24"/>
        <end position="669"/>
    </location>
</feature>
<dbReference type="Pfam" id="PF16130">
    <property type="entry name" value="DUF4842"/>
    <property type="match status" value="1"/>
</dbReference>
<dbReference type="NCBIfam" id="TIGR04456">
    <property type="entry name" value="LruC_dom"/>
    <property type="match status" value="1"/>
</dbReference>
<evidence type="ECO:0000259" key="2">
    <source>
        <dbReference type="Pfam" id="PF16130"/>
    </source>
</evidence>
<comment type="caution">
    <text evidence="3">The sequence shown here is derived from an EMBL/GenBank/DDBJ whole genome shotgun (WGS) entry which is preliminary data.</text>
</comment>